<protein>
    <recommendedName>
        <fullName evidence="3">SGNH/GDSL hydrolase family protein</fullName>
    </recommendedName>
</protein>
<evidence type="ECO:0000313" key="1">
    <source>
        <dbReference type="EMBL" id="TYS52502.1"/>
    </source>
</evidence>
<evidence type="ECO:0008006" key="3">
    <source>
        <dbReference type="Google" id="ProtNLM"/>
    </source>
</evidence>
<reference evidence="1 2" key="1">
    <citation type="submission" date="2019-08" db="EMBL/GenBank/DDBJ databases">
        <title>Bacillus genomes from the desert of Cuatro Cienegas, Coahuila.</title>
        <authorList>
            <person name="Olmedo-Alvarez G."/>
        </authorList>
    </citation>
    <scope>NUCLEOTIDE SEQUENCE [LARGE SCALE GENOMIC DNA]</scope>
    <source>
        <strain evidence="1 2">CH108_3D</strain>
    </source>
</reference>
<gene>
    <name evidence="1" type="ORF">FZC83_16875</name>
</gene>
<accession>A0A5D4RSI5</accession>
<evidence type="ECO:0000313" key="2">
    <source>
        <dbReference type="Proteomes" id="UP000322997"/>
    </source>
</evidence>
<dbReference type="AlphaFoldDB" id="A0A5D4RSI5"/>
<dbReference type="SUPFAM" id="SSF52266">
    <property type="entry name" value="SGNH hydrolase"/>
    <property type="match status" value="1"/>
</dbReference>
<name>A0A5D4RSI5_9BACI</name>
<dbReference type="Proteomes" id="UP000322997">
    <property type="component" value="Unassembled WGS sequence"/>
</dbReference>
<organism evidence="1 2">
    <name type="scientific">Rossellomorea marisflavi</name>
    <dbReference type="NCBI Taxonomy" id="189381"/>
    <lineage>
        <taxon>Bacteria</taxon>
        <taxon>Bacillati</taxon>
        <taxon>Bacillota</taxon>
        <taxon>Bacilli</taxon>
        <taxon>Bacillales</taxon>
        <taxon>Bacillaceae</taxon>
        <taxon>Rossellomorea</taxon>
    </lineage>
</organism>
<dbReference type="Gene3D" id="3.40.50.1110">
    <property type="entry name" value="SGNH hydrolase"/>
    <property type="match status" value="1"/>
</dbReference>
<sequence>MGKEDNGWGPALKAKIEESYKNLVKVTLYEYEISSIEFTQGDATEEVLSESPDLVLYEPFSLINNTVGIPEDQNEETILIFQNKLKKVNKHAILLLQPSYPIVGATYYPRDIKELKALGKEQDVSYLDHWEAWPEGDELEDYLVEDQDGPNEKGNEVWLKYLAEYLITQK</sequence>
<dbReference type="InterPro" id="IPR036514">
    <property type="entry name" value="SGNH_hydro_sf"/>
</dbReference>
<dbReference type="RefSeq" id="WP_148985768.1">
    <property type="nucleotide sequence ID" value="NZ_JBNILK010000005.1"/>
</dbReference>
<comment type="caution">
    <text evidence="1">The sequence shown here is derived from an EMBL/GenBank/DDBJ whole genome shotgun (WGS) entry which is preliminary data.</text>
</comment>
<proteinExistence type="predicted"/>
<dbReference type="EMBL" id="VTEQ01000005">
    <property type="protein sequence ID" value="TYS52502.1"/>
    <property type="molecule type" value="Genomic_DNA"/>
</dbReference>